<dbReference type="InterPro" id="IPR001927">
    <property type="entry name" value="Na/Gal_symport"/>
</dbReference>
<feature type="transmembrane region" description="Helical" evidence="1">
    <location>
        <begin position="312"/>
        <end position="329"/>
    </location>
</feature>
<keyword evidence="1" id="KW-0472">Membrane</keyword>
<dbReference type="GO" id="GO:0005886">
    <property type="term" value="C:plasma membrane"/>
    <property type="evidence" value="ECO:0007669"/>
    <property type="project" value="TreeGrafter"/>
</dbReference>
<comment type="caution">
    <text evidence="2">The sequence shown here is derived from an EMBL/GenBank/DDBJ whole genome shotgun (WGS) entry which is preliminary data.</text>
</comment>
<proteinExistence type="predicted"/>
<name>A0A419V0C4_9BACL</name>
<dbReference type="Gene3D" id="1.20.1250.20">
    <property type="entry name" value="MFS general substrate transporter like domains"/>
    <property type="match status" value="2"/>
</dbReference>
<dbReference type="InterPro" id="IPR039672">
    <property type="entry name" value="MFS_2"/>
</dbReference>
<keyword evidence="3" id="KW-1185">Reference proteome</keyword>
<dbReference type="AlphaFoldDB" id="A0A419V0C4"/>
<evidence type="ECO:0000313" key="2">
    <source>
        <dbReference type="EMBL" id="RKD71349.1"/>
    </source>
</evidence>
<evidence type="ECO:0000256" key="1">
    <source>
        <dbReference type="SAM" id="Phobius"/>
    </source>
</evidence>
<keyword evidence="1" id="KW-0812">Transmembrane</keyword>
<gene>
    <name evidence="2" type="ORF">ATL39_2745</name>
</gene>
<dbReference type="SUPFAM" id="SSF103473">
    <property type="entry name" value="MFS general substrate transporter"/>
    <property type="match status" value="1"/>
</dbReference>
<feature type="transmembrane region" description="Helical" evidence="1">
    <location>
        <begin position="25"/>
        <end position="49"/>
    </location>
</feature>
<feature type="transmembrane region" description="Helical" evidence="1">
    <location>
        <begin position="384"/>
        <end position="407"/>
    </location>
</feature>
<dbReference type="GO" id="GO:0015293">
    <property type="term" value="F:symporter activity"/>
    <property type="evidence" value="ECO:0007669"/>
    <property type="project" value="InterPro"/>
</dbReference>
<dbReference type="OrthoDB" id="9764596at2"/>
<evidence type="ECO:0000313" key="3">
    <source>
        <dbReference type="Proteomes" id="UP000285120"/>
    </source>
</evidence>
<dbReference type="NCBIfam" id="TIGR00792">
    <property type="entry name" value="gph"/>
    <property type="match status" value="1"/>
</dbReference>
<feature type="transmembrane region" description="Helical" evidence="1">
    <location>
        <begin position="95"/>
        <end position="111"/>
    </location>
</feature>
<dbReference type="InterPro" id="IPR036259">
    <property type="entry name" value="MFS_trans_sf"/>
</dbReference>
<feature type="transmembrane region" description="Helical" evidence="1">
    <location>
        <begin position="419"/>
        <end position="441"/>
    </location>
</feature>
<dbReference type="PANTHER" id="PTHR11328:SF24">
    <property type="entry name" value="MAJOR FACILITATOR SUPERFAMILY (MFS) PROFILE DOMAIN-CONTAINING PROTEIN"/>
    <property type="match status" value="1"/>
</dbReference>
<feature type="transmembrane region" description="Helical" evidence="1">
    <location>
        <begin position="193"/>
        <end position="213"/>
    </location>
</feature>
<keyword evidence="1" id="KW-1133">Transmembrane helix</keyword>
<dbReference type="RefSeq" id="WP_120193885.1">
    <property type="nucleotide sequence ID" value="NZ_RAPK01000010.1"/>
</dbReference>
<reference evidence="2 3" key="1">
    <citation type="submission" date="2018-09" db="EMBL/GenBank/DDBJ databases">
        <title>Genomic Encyclopedia of Archaeal and Bacterial Type Strains, Phase II (KMG-II): from individual species to whole genera.</title>
        <authorList>
            <person name="Goeker M."/>
        </authorList>
    </citation>
    <scope>NUCLEOTIDE SEQUENCE [LARGE SCALE GENOMIC DNA]</scope>
    <source>
        <strain evidence="2 3">DSM 17008</strain>
    </source>
</reference>
<feature type="transmembrane region" description="Helical" evidence="1">
    <location>
        <begin position="341"/>
        <end position="363"/>
    </location>
</feature>
<organism evidence="2 3">
    <name type="scientific">Sinobaca qinghaiensis</name>
    <dbReference type="NCBI Taxonomy" id="342944"/>
    <lineage>
        <taxon>Bacteria</taxon>
        <taxon>Bacillati</taxon>
        <taxon>Bacillota</taxon>
        <taxon>Bacilli</taxon>
        <taxon>Bacillales</taxon>
        <taxon>Sporolactobacillaceae</taxon>
        <taxon>Sinobaca</taxon>
    </lineage>
</organism>
<dbReference type="Proteomes" id="UP000285120">
    <property type="component" value="Unassembled WGS sequence"/>
</dbReference>
<feature type="transmembrane region" description="Helical" evidence="1">
    <location>
        <begin position="123"/>
        <end position="145"/>
    </location>
</feature>
<dbReference type="PANTHER" id="PTHR11328">
    <property type="entry name" value="MAJOR FACILITATOR SUPERFAMILY DOMAIN-CONTAINING PROTEIN"/>
    <property type="match status" value="1"/>
</dbReference>
<feature type="transmembrane region" description="Helical" evidence="1">
    <location>
        <begin position="246"/>
        <end position="273"/>
    </location>
</feature>
<feature type="transmembrane region" description="Helical" evidence="1">
    <location>
        <begin position="166"/>
        <end position="187"/>
    </location>
</feature>
<feature type="transmembrane region" description="Helical" evidence="1">
    <location>
        <begin position="55"/>
        <end position="74"/>
    </location>
</feature>
<dbReference type="Pfam" id="PF13347">
    <property type="entry name" value="MFS_2"/>
    <property type="match status" value="1"/>
</dbReference>
<dbReference type="EMBL" id="RAPK01000010">
    <property type="protein sequence ID" value="RKD71349.1"/>
    <property type="molecule type" value="Genomic_DNA"/>
</dbReference>
<dbReference type="GO" id="GO:0008643">
    <property type="term" value="P:carbohydrate transport"/>
    <property type="evidence" value="ECO:0007669"/>
    <property type="project" value="InterPro"/>
</dbReference>
<protein>
    <submittedName>
        <fullName evidence="2">GPH family glycoside/pentoside/hexuronide:cation symporter</fullName>
    </submittedName>
</protein>
<sequence>MEAIRKEETKPQKQMNQREMPFKQLLGDGIGQFGMTLLGTLTAVLLFYYTDVVGISAGLVGTLLLVARFSDGFTDLFMGNVIDNTKSKHGKARPWILWMVFPAMIAAIALFNVPDIGSTGQAVYILVTNIIFFSICMTILTVAYFSLMALTTRNHHDRSLIGITRALFNVPGGMLMSAGLIPILAAFGGGQQTWTIAIIIISSIAVITLLITFKTSKEIVTSTERTEIERKMPYKEKVKILFKNKYLVKLLLAGVFINTLFNINTAAGVYYAIYIWEDVNLVAVIGGVTFLPLIFVLFLLPPIIKKFGKKQVIIVGSVMGIIGNMVRLIDPYSISVGLTGMLIVSIGLVPLIALIGPMINDTIEYGEWQSNVRMEATVNGFNSFVTKAGVGIGTAIVAWSLAFGGYAEGQATQPDLANHMIIAMNTYIPALLYVIMIISLARYDLYKIYPSIIADLEKRNNQTE</sequence>
<dbReference type="GO" id="GO:0006814">
    <property type="term" value="P:sodium ion transport"/>
    <property type="evidence" value="ECO:0007669"/>
    <property type="project" value="InterPro"/>
</dbReference>
<accession>A0A419V0C4</accession>
<feature type="transmembrane region" description="Helical" evidence="1">
    <location>
        <begin position="279"/>
        <end position="300"/>
    </location>
</feature>
<dbReference type="CDD" id="cd17332">
    <property type="entry name" value="MFS_MelB_like"/>
    <property type="match status" value="1"/>
</dbReference>